<dbReference type="EnsemblPlants" id="TuG1812G0600002017.01.T01">
    <property type="protein sequence ID" value="TuG1812G0600002017.01.T01.cds340581"/>
    <property type="gene ID" value="TuG1812G0600002017.01"/>
</dbReference>
<sequence length="87" mass="10013">MCRSGAASAPSGHKFSCLLHYRPHSTDVLVVYRRCINEMFRLSLCACWLCTNKRYRELASGVSFTIYHAASLLLLARLRLIAWRCYL</sequence>
<dbReference type="Proteomes" id="UP000015106">
    <property type="component" value="Chromosome 6"/>
</dbReference>
<dbReference type="Gramene" id="TuG1812G0600002017.01.T01">
    <property type="protein sequence ID" value="TuG1812G0600002017.01.T01.cds340581"/>
    <property type="gene ID" value="TuG1812G0600002017.01"/>
</dbReference>
<reference evidence="1" key="3">
    <citation type="submission" date="2022-06" db="UniProtKB">
        <authorList>
            <consortium name="EnsemblPlants"/>
        </authorList>
    </citation>
    <scope>IDENTIFICATION</scope>
</reference>
<reference evidence="2" key="1">
    <citation type="journal article" date="2013" name="Nature">
        <title>Draft genome of the wheat A-genome progenitor Triticum urartu.</title>
        <authorList>
            <person name="Ling H.Q."/>
            <person name="Zhao S."/>
            <person name="Liu D."/>
            <person name="Wang J."/>
            <person name="Sun H."/>
            <person name="Zhang C."/>
            <person name="Fan H."/>
            <person name="Li D."/>
            <person name="Dong L."/>
            <person name="Tao Y."/>
            <person name="Gao C."/>
            <person name="Wu H."/>
            <person name="Li Y."/>
            <person name="Cui Y."/>
            <person name="Guo X."/>
            <person name="Zheng S."/>
            <person name="Wang B."/>
            <person name="Yu K."/>
            <person name="Liang Q."/>
            <person name="Yang W."/>
            <person name="Lou X."/>
            <person name="Chen J."/>
            <person name="Feng M."/>
            <person name="Jian J."/>
            <person name="Zhang X."/>
            <person name="Luo G."/>
            <person name="Jiang Y."/>
            <person name="Liu J."/>
            <person name="Wang Z."/>
            <person name="Sha Y."/>
            <person name="Zhang B."/>
            <person name="Wu H."/>
            <person name="Tang D."/>
            <person name="Shen Q."/>
            <person name="Xue P."/>
            <person name="Zou S."/>
            <person name="Wang X."/>
            <person name="Liu X."/>
            <person name="Wang F."/>
            <person name="Yang Y."/>
            <person name="An X."/>
            <person name="Dong Z."/>
            <person name="Zhang K."/>
            <person name="Zhang X."/>
            <person name="Luo M.C."/>
            <person name="Dvorak J."/>
            <person name="Tong Y."/>
            <person name="Wang J."/>
            <person name="Yang H."/>
            <person name="Li Z."/>
            <person name="Wang D."/>
            <person name="Zhang A."/>
            <person name="Wang J."/>
        </authorList>
    </citation>
    <scope>NUCLEOTIDE SEQUENCE</scope>
    <source>
        <strain evidence="2">cv. G1812</strain>
    </source>
</reference>
<evidence type="ECO:0000313" key="2">
    <source>
        <dbReference type="Proteomes" id="UP000015106"/>
    </source>
</evidence>
<protein>
    <submittedName>
        <fullName evidence="1">Uncharacterized protein</fullName>
    </submittedName>
</protein>
<keyword evidence="2" id="KW-1185">Reference proteome</keyword>
<accession>A0A8R7UVJ7</accession>
<organism evidence="1 2">
    <name type="scientific">Triticum urartu</name>
    <name type="common">Red wild einkorn</name>
    <name type="synonym">Crithodium urartu</name>
    <dbReference type="NCBI Taxonomy" id="4572"/>
    <lineage>
        <taxon>Eukaryota</taxon>
        <taxon>Viridiplantae</taxon>
        <taxon>Streptophyta</taxon>
        <taxon>Embryophyta</taxon>
        <taxon>Tracheophyta</taxon>
        <taxon>Spermatophyta</taxon>
        <taxon>Magnoliopsida</taxon>
        <taxon>Liliopsida</taxon>
        <taxon>Poales</taxon>
        <taxon>Poaceae</taxon>
        <taxon>BOP clade</taxon>
        <taxon>Pooideae</taxon>
        <taxon>Triticodae</taxon>
        <taxon>Triticeae</taxon>
        <taxon>Triticinae</taxon>
        <taxon>Triticum</taxon>
    </lineage>
</organism>
<name>A0A8R7UVJ7_TRIUA</name>
<reference evidence="1" key="2">
    <citation type="submission" date="2018-03" db="EMBL/GenBank/DDBJ databases">
        <title>The Triticum urartu genome reveals the dynamic nature of wheat genome evolution.</title>
        <authorList>
            <person name="Ling H."/>
            <person name="Ma B."/>
            <person name="Shi X."/>
            <person name="Liu H."/>
            <person name="Dong L."/>
            <person name="Sun H."/>
            <person name="Cao Y."/>
            <person name="Gao Q."/>
            <person name="Zheng S."/>
            <person name="Li Y."/>
            <person name="Yu Y."/>
            <person name="Du H."/>
            <person name="Qi M."/>
            <person name="Li Y."/>
            <person name="Yu H."/>
            <person name="Cui Y."/>
            <person name="Wang N."/>
            <person name="Chen C."/>
            <person name="Wu H."/>
            <person name="Zhao Y."/>
            <person name="Zhang J."/>
            <person name="Li Y."/>
            <person name="Zhou W."/>
            <person name="Zhang B."/>
            <person name="Hu W."/>
            <person name="Eijk M."/>
            <person name="Tang J."/>
            <person name="Witsenboer H."/>
            <person name="Zhao S."/>
            <person name="Li Z."/>
            <person name="Zhang A."/>
            <person name="Wang D."/>
            <person name="Liang C."/>
        </authorList>
    </citation>
    <scope>NUCLEOTIDE SEQUENCE [LARGE SCALE GENOMIC DNA]</scope>
    <source>
        <strain evidence="1">cv. G1812</strain>
    </source>
</reference>
<dbReference type="AlphaFoldDB" id="A0A8R7UVJ7"/>
<evidence type="ECO:0000313" key="1">
    <source>
        <dbReference type="EnsemblPlants" id="TuG1812G0600002017.01.T01.cds340581"/>
    </source>
</evidence>
<proteinExistence type="predicted"/>